<dbReference type="RefSeq" id="WP_132495928.1">
    <property type="nucleotide sequence ID" value="NZ_SMAS01000003.1"/>
</dbReference>
<dbReference type="Pfam" id="PF13673">
    <property type="entry name" value="Acetyltransf_10"/>
    <property type="match status" value="1"/>
</dbReference>
<dbReference type="Gene3D" id="3.40.630.30">
    <property type="match status" value="1"/>
</dbReference>
<evidence type="ECO:0000259" key="1">
    <source>
        <dbReference type="PROSITE" id="PS51186"/>
    </source>
</evidence>
<dbReference type="InterPro" id="IPR052523">
    <property type="entry name" value="Trichothecene_AcTrans"/>
</dbReference>
<reference evidence="2 3" key="1">
    <citation type="submission" date="2019-03" db="EMBL/GenBank/DDBJ databases">
        <title>Genomic analyses of the natural microbiome of Caenorhabditis elegans.</title>
        <authorList>
            <person name="Samuel B."/>
        </authorList>
    </citation>
    <scope>NUCLEOTIDE SEQUENCE [LARGE SCALE GENOMIC DNA]</scope>
    <source>
        <strain evidence="2 3">JUb102</strain>
    </source>
</reference>
<dbReference type="InterPro" id="IPR016181">
    <property type="entry name" value="Acyl_CoA_acyltransferase"/>
</dbReference>
<evidence type="ECO:0000313" key="3">
    <source>
        <dbReference type="Proteomes" id="UP000295055"/>
    </source>
</evidence>
<dbReference type="GO" id="GO:0016747">
    <property type="term" value="F:acyltransferase activity, transferring groups other than amino-acyl groups"/>
    <property type="evidence" value="ECO:0007669"/>
    <property type="project" value="InterPro"/>
</dbReference>
<dbReference type="PANTHER" id="PTHR42791:SF1">
    <property type="entry name" value="N-ACETYLTRANSFERASE DOMAIN-CONTAINING PROTEIN"/>
    <property type="match status" value="1"/>
</dbReference>
<gene>
    <name evidence="2" type="ORF">EC835_103149</name>
</gene>
<dbReference type="SUPFAM" id="SSF55729">
    <property type="entry name" value="Acyl-CoA N-acyltransferases (Nat)"/>
    <property type="match status" value="1"/>
</dbReference>
<proteinExistence type="predicted"/>
<dbReference type="PROSITE" id="PS51186">
    <property type="entry name" value="GNAT"/>
    <property type="match status" value="1"/>
</dbReference>
<dbReference type="Proteomes" id="UP000295055">
    <property type="component" value="Unassembled WGS sequence"/>
</dbReference>
<keyword evidence="2" id="KW-0808">Transferase</keyword>
<dbReference type="AlphaFoldDB" id="A0A4R3NRU1"/>
<name>A0A4R3NRU1_9GAMM</name>
<sequence length="260" mass="29972">MTHNEACFYSLENIFWSAICLKTHHVEPNTFAYFTELKTPAFNYIYLHSGATIAGFEAANTLFQQQSKPYILVVHTDELSKFTNCIQQHDLIDDGESTAMVFELTGNELKTENQLPDDYHIKLNNHNLSDWSKPLITAFPVVNELDCDNDESIIDEYIRYHQRALDKQINIMHFVLFNQQIPVSSLTLTLHNDIARLDDIGTDIEFQRQGFATALIKHALQVCLQHKIKQCYLEASSDGLSVYQKLGFKPIFKYHSYISE</sequence>
<dbReference type="CDD" id="cd04301">
    <property type="entry name" value="NAT_SF"/>
    <property type="match status" value="1"/>
</dbReference>
<evidence type="ECO:0000313" key="2">
    <source>
        <dbReference type="EMBL" id="TCT35695.1"/>
    </source>
</evidence>
<feature type="domain" description="N-acetyltransferase" evidence="1">
    <location>
        <begin position="119"/>
        <end position="260"/>
    </location>
</feature>
<accession>A0A4R3NRU1</accession>
<dbReference type="EMBL" id="SMAS01000003">
    <property type="protein sequence ID" value="TCT35695.1"/>
    <property type="molecule type" value="Genomic_DNA"/>
</dbReference>
<organism evidence="2 3">
    <name type="scientific">Providencia alcalifaciens</name>
    <dbReference type="NCBI Taxonomy" id="126385"/>
    <lineage>
        <taxon>Bacteria</taxon>
        <taxon>Pseudomonadati</taxon>
        <taxon>Pseudomonadota</taxon>
        <taxon>Gammaproteobacteria</taxon>
        <taxon>Enterobacterales</taxon>
        <taxon>Morganellaceae</taxon>
        <taxon>Providencia</taxon>
    </lineage>
</organism>
<protein>
    <submittedName>
        <fullName evidence="2">Acetyltransferase (GNAT) family protein</fullName>
    </submittedName>
</protein>
<dbReference type="InterPro" id="IPR000182">
    <property type="entry name" value="GNAT_dom"/>
</dbReference>
<dbReference type="OrthoDB" id="5637934at2"/>
<dbReference type="PANTHER" id="PTHR42791">
    <property type="entry name" value="GNAT FAMILY ACETYLTRANSFERASE"/>
    <property type="match status" value="1"/>
</dbReference>
<comment type="caution">
    <text evidence="2">The sequence shown here is derived from an EMBL/GenBank/DDBJ whole genome shotgun (WGS) entry which is preliminary data.</text>
</comment>